<reference evidence="2" key="1">
    <citation type="submission" date="2014-09" db="EMBL/GenBank/DDBJ databases">
        <authorList>
            <person name="Magalhaes I.L.F."/>
            <person name="Oliveira U."/>
            <person name="Santos F.R."/>
            <person name="Vidigal T.H.D.A."/>
            <person name="Brescovit A.D."/>
            <person name="Santos A.J."/>
        </authorList>
    </citation>
    <scope>NUCLEOTIDE SEQUENCE</scope>
    <source>
        <tissue evidence="2">Shoot tissue taken approximately 20 cm above the soil surface</tissue>
    </source>
</reference>
<protein>
    <submittedName>
        <fullName evidence="2">Uncharacterized protein</fullName>
    </submittedName>
</protein>
<evidence type="ECO:0000256" key="1">
    <source>
        <dbReference type="SAM" id="MobiDB-lite"/>
    </source>
</evidence>
<evidence type="ECO:0000313" key="2">
    <source>
        <dbReference type="EMBL" id="JAD53629.1"/>
    </source>
</evidence>
<name>A0A0A9APL7_ARUDO</name>
<sequence>MQLIRTIVNKILVWSQKWLNIHEQQQEKTKGGRGKLTGKPKMTTFFP</sequence>
<dbReference type="EMBL" id="GBRH01244266">
    <property type="protein sequence ID" value="JAD53629.1"/>
    <property type="molecule type" value="Transcribed_RNA"/>
</dbReference>
<dbReference type="AlphaFoldDB" id="A0A0A9APL7"/>
<reference evidence="2" key="2">
    <citation type="journal article" date="2015" name="Data Brief">
        <title>Shoot transcriptome of the giant reed, Arundo donax.</title>
        <authorList>
            <person name="Barrero R.A."/>
            <person name="Guerrero F.D."/>
            <person name="Moolhuijzen P."/>
            <person name="Goolsby J.A."/>
            <person name="Tidwell J."/>
            <person name="Bellgard S.E."/>
            <person name="Bellgard M.I."/>
        </authorList>
    </citation>
    <scope>NUCLEOTIDE SEQUENCE</scope>
    <source>
        <tissue evidence="2">Shoot tissue taken approximately 20 cm above the soil surface</tissue>
    </source>
</reference>
<feature type="region of interest" description="Disordered" evidence="1">
    <location>
        <begin position="25"/>
        <end position="47"/>
    </location>
</feature>
<proteinExistence type="predicted"/>
<accession>A0A0A9APL7</accession>
<organism evidence="2">
    <name type="scientific">Arundo donax</name>
    <name type="common">Giant reed</name>
    <name type="synonym">Donax arundinaceus</name>
    <dbReference type="NCBI Taxonomy" id="35708"/>
    <lineage>
        <taxon>Eukaryota</taxon>
        <taxon>Viridiplantae</taxon>
        <taxon>Streptophyta</taxon>
        <taxon>Embryophyta</taxon>
        <taxon>Tracheophyta</taxon>
        <taxon>Spermatophyta</taxon>
        <taxon>Magnoliopsida</taxon>
        <taxon>Liliopsida</taxon>
        <taxon>Poales</taxon>
        <taxon>Poaceae</taxon>
        <taxon>PACMAD clade</taxon>
        <taxon>Arundinoideae</taxon>
        <taxon>Arundineae</taxon>
        <taxon>Arundo</taxon>
    </lineage>
</organism>